<evidence type="ECO:0000259" key="5">
    <source>
        <dbReference type="Pfam" id="PF01397"/>
    </source>
</evidence>
<dbReference type="InterPro" id="IPR008930">
    <property type="entry name" value="Terpenoid_cyclase/PrenylTrfase"/>
</dbReference>
<evidence type="ECO:0000256" key="3">
    <source>
        <dbReference type="ARBA" id="ARBA00022842"/>
    </source>
</evidence>
<keyword evidence="3" id="KW-0460">Magnesium</keyword>
<dbReference type="Proteomes" id="UP001341840">
    <property type="component" value="Unassembled WGS sequence"/>
</dbReference>
<dbReference type="SFLD" id="SFLDG01014">
    <property type="entry name" value="Terpene_Cyclase_Like_1_N-term"/>
    <property type="match status" value="1"/>
</dbReference>
<keyword evidence="8" id="KW-1185">Reference proteome</keyword>
<dbReference type="InterPro" id="IPR036965">
    <property type="entry name" value="Terpene_synth_N_sf"/>
</dbReference>
<dbReference type="InterPro" id="IPR001906">
    <property type="entry name" value="Terpene_synth_N"/>
</dbReference>
<evidence type="ECO:0000313" key="7">
    <source>
        <dbReference type="EMBL" id="MED6125606.1"/>
    </source>
</evidence>
<dbReference type="InterPro" id="IPR005630">
    <property type="entry name" value="Terpene_synthase_metal-bd"/>
</dbReference>
<dbReference type="SUPFAM" id="SSF48239">
    <property type="entry name" value="Terpenoid cyclases/Protein prenyltransferases"/>
    <property type="match status" value="2"/>
</dbReference>
<dbReference type="Gene3D" id="1.50.10.130">
    <property type="entry name" value="Terpene synthase, N-terminal domain"/>
    <property type="match status" value="1"/>
</dbReference>
<evidence type="ECO:0000313" key="8">
    <source>
        <dbReference type="Proteomes" id="UP001341840"/>
    </source>
</evidence>
<keyword evidence="4" id="KW-0456">Lyase</keyword>
<reference evidence="7 8" key="1">
    <citation type="journal article" date="2023" name="Plants (Basel)">
        <title>Bridging the Gap: Combining Genomics and Transcriptomics Approaches to Understand Stylosanthes scabra, an Orphan Legume from the Brazilian Caatinga.</title>
        <authorList>
            <person name="Ferreira-Neto J.R.C."/>
            <person name="da Silva M.D."/>
            <person name="Binneck E."/>
            <person name="de Melo N.F."/>
            <person name="da Silva R.H."/>
            <person name="de Melo A.L.T.M."/>
            <person name="Pandolfi V."/>
            <person name="Bustamante F.O."/>
            <person name="Brasileiro-Vidal A.C."/>
            <person name="Benko-Iseppon A.M."/>
        </authorList>
    </citation>
    <scope>NUCLEOTIDE SEQUENCE [LARGE SCALE GENOMIC DNA]</scope>
    <source>
        <tissue evidence="7">Leaves</tissue>
    </source>
</reference>
<dbReference type="Pfam" id="PF03936">
    <property type="entry name" value="Terpene_synth_C"/>
    <property type="match status" value="1"/>
</dbReference>
<evidence type="ECO:0000256" key="2">
    <source>
        <dbReference type="ARBA" id="ARBA00022723"/>
    </source>
</evidence>
<evidence type="ECO:0000259" key="6">
    <source>
        <dbReference type="Pfam" id="PF03936"/>
    </source>
</evidence>
<accession>A0ABU6RND1</accession>
<proteinExistence type="predicted"/>
<dbReference type="SUPFAM" id="SSF48576">
    <property type="entry name" value="Terpenoid synthases"/>
    <property type="match status" value="1"/>
</dbReference>
<dbReference type="CDD" id="cd00684">
    <property type="entry name" value="Terpene_cyclase_plant_C1"/>
    <property type="match status" value="1"/>
</dbReference>
<dbReference type="PANTHER" id="PTHR31739">
    <property type="entry name" value="ENT-COPALYL DIPHOSPHATE SYNTHASE, CHLOROPLASTIC"/>
    <property type="match status" value="1"/>
</dbReference>
<feature type="domain" description="Terpene synthase N-terminal" evidence="5">
    <location>
        <begin position="220"/>
        <end position="420"/>
    </location>
</feature>
<dbReference type="PANTHER" id="PTHR31739:SF3">
    <property type="entry name" value="ENT-KAUR-16-ENE SYNTHASE, CHLOROPLASTIC"/>
    <property type="match status" value="1"/>
</dbReference>
<feature type="domain" description="Terpene synthase metal-binding" evidence="6">
    <location>
        <begin position="491"/>
        <end position="728"/>
    </location>
</feature>
<gene>
    <name evidence="7" type="ORF">PIB30_070216</name>
</gene>
<comment type="cofactor">
    <cofactor evidence="1">
        <name>Mg(2+)</name>
        <dbReference type="ChEBI" id="CHEBI:18420"/>
    </cofactor>
</comment>
<evidence type="ECO:0000256" key="4">
    <source>
        <dbReference type="ARBA" id="ARBA00023239"/>
    </source>
</evidence>
<dbReference type="EMBL" id="JASCZI010030994">
    <property type="protein sequence ID" value="MED6125606.1"/>
    <property type="molecule type" value="Genomic_DNA"/>
</dbReference>
<keyword evidence="2" id="KW-0479">Metal-binding</keyword>
<comment type="caution">
    <text evidence="7">The sequence shown here is derived from an EMBL/GenBank/DDBJ whole genome shotgun (WGS) entry which is preliminary data.</text>
</comment>
<protein>
    <recommendedName>
        <fullName evidence="9">Ent-kaurene synthase</fullName>
    </recommendedName>
</protein>
<organism evidence="7 8">
    <name type="scientific">Stylosanthes scabra</name>
    <dbReference type="NCBI Taxonomy" id="79078"/>
    <lineage>
        <taxon>Eukaryota</taxon>
        <taxon>Viridiplantae</taxon>
        <taxon>Streptophyta</taxon>
        <taxon>Embryophyta</taxon>
        <taxon>Tracheophyta</taxon>
        <taxon>Spermatophyta</taxon>
        <taxon>Magnoliopsida</taxon>
        <taxon>eudicotyledons</taxon>
        <taxon>Gunneridae</taxon>
        <taxon>Pentapetalae</taxon>
        <taxon>rosids</taxon>
        <taxon>fabids</taxon>
        <taxon>Fabales</taxon>
        <taxon>Fabaceae</taxon>
        <taxon>Papilionoideae</taxon>
        <taxon>50 kb inversion clade</taxon>
        <taxon>dalbergioids sensu lato</taxon>
        <taxon>Dalbergieae</taxon>
        <taxon>Pterocarpus clade</taxon>
        <taxon>Stylosanthes</taxon>
    </lineage>
</organism>
<dbReference type="InterPro" id="IPR044814">
    <property type="entry name" value="Terpene_cyclase_plant_C1"/>
</dbReference>
<evidence type="ECO:0008006" key="9">
    <source>
        <dbReference type="Google" id="ProtNLM"/>
    </source>
</evidence>
<dbReference type="Gene3D" id="1.50.10.160">
    <property type="match status" value="1"/>
</dbReference>
<sequence length="796" mass="90934">MKLSMSLSIHIPPLVCSSSTSDTLMTASNVKKKKHTTALCLEESKERITKMFNKVELSVSSYDTAWVAMVPSTANPHAPFFPQCLNWLLDNQHFDGSWGLPSRDPSFMNDALLSTFASVLALKKWGIGEDQINKGLQFINSNFASIKDENQQPPIGFDLLFPCLIQYGQNLGINFPISATSLEAIIHKRDTELRRGSQSNSKGWQAYLAYVSEGLQKSQDWEAVLKYQRKNGSLFNSPATTAAAFYQLKNADCLNYLQSVLEKFGNAVPTIYPLDIYARLCMVDNLERLGINHHFEEEIRSVLDETYRYWQQGVEDIFLDPTSCAMAFRILRLNGYDVSSDPFYQYSEDNFSDSLKGYLKDSGAILELYKASQVIVHPDESILVRQNAWTRHLLKQQSSHYQLYADKLHSYVDKEVNEALTFPFYANLERILNMRSMKHYNVEETRILKSSYRCENLANQEFLKLAAEDFNICQSIQKEELKELARWVTESKLDKLEFARQKLAYCYFSAAANLFVPELSDARISWAKNGVLTTVVDDFYDVGSTEEEQLNLIQLMEEWVVDIDSACYSENVKIIFCALRSTIQEIGERSVKWQGRNVEGSIIKIWLSLIRSMFKEANWLKTKAVPTLDEYMQNAYVSFALGPIVLPPLFLVGPKLSGEAVETQELHCLFETMSTYGRLLNDINTYERESAEGKLNALGLRLIHGNGAITTEDATKEMKVIIEDKRRELLRLVLKEKGSVVPRESKELFWKMIKVLHLFYLKDDGFTSLELHSTVNAVINEPVDLRELLRDASQKP</sequence>
<name>A0ABU6RND1_9FABA</name>
<dbReference type="Pfam" id="PF01397">
    <property type="entry name" value="Terpene_synth"/>
    <property type="match status" value="1"/>
</dbReference>
<dbReference type="InterPro" id="IPR050148">
    <property type="entry name" value="Terpene_synthase-like"/>
</dbReference>
<evidence type="ECO:0000256" key="1">
    <source>
        <dbReference type="ARBA" id="ARBA00001946"/>
    </source>
</evidence>
<dbReference type="InterPro" id="IPR008949">
    <property type="entry name" value="Isoprenoid_synthase_dom_sf"/>
</dbReference>
<dbReference type="Gene3D" id="1.10.600.10">
    <property type="entry name" value="Farnesyl Diphosphate Synthase"/>
    <property type="match status" value="1"/>
</dbReference>